<keyword evidence="16" id="KW-1185">Reference proteome</keyword>
<evidence type="ECO:0000256" key="9">
    <source>
        <dbReference type="ARBA" id="ARBA00023004"/>
    </source>
</evidence>
<dbReference type="EMBL" id="RDQH01000327">
    <property type="protein sequence ID" value="RXI08416.1"/>
    <property type="molecule type" value="Genomic_DNA"/>
</dbReference>
<feature type="transmembrane region" description="Helical" evidence="13">
    <location>
        <begin position="320"/>
        <end position="339"/>
    </location>
</feature>
<dbReference type="PANTHER" id="PTHR10106:SF22">
    <property type="entry name" value="TRANSMEMBRANE ASCORBATE FERRIREDUCTASE 1"/>
    <property type="match status" value="1"/>
</dbReference>
<feature type="transmembrane region" description="Helical" evidence="13">
    <location>
        <begin position="193"/>
        <end position="216"/>
    </location>
</feature>
<dbReference type="InterPro" id="IPR006593">
    <property type="entry name" value="Cyt_b561/ferric_Rdtase_TM"/>
</dbReference>
<evidence type="ECO:0000259" key="14">
    <source>
        <dbReference type="PROSITE" id="PS50939"/>
    </source>
</evidence>
<keyword evidence="4" id="KW-0349">Heme</keyword>
<dbReference type="GO" id="GO:0016020">
    <property type="term" value="C:membrane"/>
    <property type="evidence" value="ECO:0007669"/>
    <property type="project" value="UniProtKB-SubCell"/>
</dbReference>
<evidence type="ECO:0000313" key="15">
    <source>
        <dbReference type="EMBL" id="RXI08416.1"/>
    </source>
</evidence>
<dbReference type="STRING" id="3750.A0A498KLR4"/>
<evidence type="ECO:0000256" key="4">
    <source>
        <dbReference type="ARBA" id="ARBA00022617"/>
    </source>
</evidence>
<evidence type="ECO:0000256" key="1">
    <source>
        <dbReference type="ARBA" id="ARBA00001970"/>
    </source>
</evidence>
<dbReference type="EC" id="7.2.1.3" evidence="11"/>
<evidence type="ECO:0000256" key="6">
    <source>
        <dbReference type="ARBA" id="ARBA00022723"/>
    </source>
</evidence>
<feature type="transmembrane region" description="Helical" evidence="13">
    <location>
        <begin position="287"/>
        <end position="308"/>
    </location>
</feature>
<keyword evidence="10 13" id="KW-0472">Membrane</keyword>
<feature type="domain" description="Cytochrome b561" evidence="14">
    <location>
        <begin position="252"/>
        <end position="439"/>
    </location>
</feature>
<feature type="transmembrane region" description="Helical" evidence="13">
    <location>
        <begin position="7"/>
        <end position="30"/>
    </location>
</feature>
<protein>
    <recommendedName>
        <fullName evidence="11">ascorbate ferrireductase (transmembrane)</fullName>
        <ecNumber evidence="11">7.2.1.3</ecNumber>
    </recommendedName>
</protein>
<keyword evidence="7" id="KW-0249">Electron transport</keyword>
<feature type="transmembrane region" description="Helical" evidence="13">
    <location>
        <begin position="89"/>
        <end position="109"/>
    </location>
</feature>
<dbReference type="SMART" id="SM00665">
    <property type="entry name" value="B561"/>
    <property type="match status" value="2"/>
</dbReference>
<evidence type="ECO:0000256" key="7">
    <source>
        <dbReference type="ARBA" id="ARBA00022982"/>
    </source>
</evidence>
<keyword evidence="8 13" id="KW-1133">Transmembrane helix</keyword>
<reference evidence="15 16" key="1">
    <citation type="submission" date="2018-10" db="EMBL/GenBank/DDBJ databases">
        <title>A high-quality apple genome assembly.</title>
        <authorList>
            <person name="Hu J."/>
        </authorList>
    </citation>
    <scope>NUCLEOTIDE SEQUENCE [LARGE SCALE GENOMIC DNA]</scope>
    <source>
        <strain evidence="16">cv. HFTH1</strain>
        <tissue evidence="15">Young leaf</tissue>
    </source>
</reference>
<keyword evidence="9" id="KW-0408">Iron</keyword>
<evidence type="ECO:0000313" key="16">
    <source>
        <dbReference type="Proteomes" id="UP000290289"/>
    </source>
</evidence>
<feature type="transmembrane region" description="Helical" evidence="13">
    <location>
        <begin position="154"/>
        <end position="181"/>
    </location>
</feature>
<proteinExistence type="predicted"/>
<dbReference type="AlphaFoldDB" id="A0A498KLR4"/>
<dbReference type="InterPro" id="IPR043205">
    <property type="entry name" value="CYB561/CYBRD1-like"/>
</dbReference>
<evidence type="ECO:0000256" key="13">
    <source>
        <dbReference type="SAM" id="Phobius"/>
    </source>
</evidence>
<evidence type="ECO:0000256" key="12">
    <source>
        <dbReference type="ARBA" id="ARBA00051575"/>
    </source>
</evidence>
<evidence type="ECO:0000256" key="10">
    <source>
        <dbReference type="ARBA" id="ARBA00023136"/>
    </source>
</evidence>
<sequence>MALKVPAVAFTFVVHTLGVTALALVLVWTIHFRGGLAWEATNKNLIFNVHYENTYGIWLPEKWLVVGINGIEINKCECKSVDIHMPVQLHPVLMLLGIIIMGGEAIVSHKSLPFNKETKKVIHLVLHTLALALGIIGIYLVFKNHNESGIANLYSLHSWIGIGVIVLYGIQWIYGFLTFFYPGGSPTLKSESIPWHVVFGIIVYLLAVGNASLGFLEKLTFLENSGLDKFGTEAFLVNFTAIITVLFGIFVILSLHPVLMLLGLIILGGEVMVSYKSLPFNKKMKKVIHLVLHALALALGIIGIYLAFKNHNVSGIANMYSLHAWIGIGVIVLYGIQVFSNTTYDVCFRQFSSLWTYGFVTFFFPGGSPTLRRESILWHVVFGIIVYVLAVGDSSLGFLEKLTFLERSGLDKFGTEAFLVNFTTIITVLFGVFVIFSVISEAPPPVEVYYSYSSI</sequence>
<dbReference type="Proteomes" id="UP000290289">
    <property type="component" value="Chromosome 1"/>
</dbReference>
<accession>A0A498KLR4</accession>
<dbReference type="FunFam" id="1.20.120.1770:FF:000001">
    <property type="entry name" value="Cytochrome b reductase 1"/>
    <property type="match status" value="1"/>
</dbReference>
<comment type="subcellular location">
    <subcellularLocation>
        <location evidence="2">Membrane</location>
        <topology evidence="2">Multi-pass membrane protein</topology>
    </subcellularLocation>
</comment>
<organism evidence="15 16">
    <name type="scientific">Malus domestica</name>
    <name type="common">Apple</name>
    <name type="synonym">Pyrus malus</name>
    <dbReference type="NCBI Taxonomy" id="3750"/>
    <lineage>
        <taxon>Eukaryota</taxon>
        <taxon>Viridiplantae</taxon>
        <taxon>Streptophyta</taxon>
        <taxon>Embryophyta</taxon>
        <taxon>Tracheophyta</taxon>
        <taxon>Spermatophyta</taxon>
        <taxon>Magnoliopsida</taxon>
        <taxon>eudicotyledons</taxon>
        <taxon>Gunneridae</taxon>
        <taxon>Pentapetalae</taxon>
        <taxon>rosids</taxon>
        <taxon>fabids</taxon>
        <taxon>Rosales</taxon>
        <taxon>Rosaceae</taxon>
        <taxon>Amygdaloideae</taxon>
        <taxon>Maleae</taxon>
        <taxon>Malus</taxon>
    </lineage>
</organism>
<dbReference type="Pfam" id="PF03188">
    <property type="entry name" value="Cytochrom_B561"/>
    <property type="match status" value="3"/>
</dbReference>
<comment type="caution">
    <text evidence="15">The sequence shown here is derived from an EMBL/GenBank/DDBJ whole genome shotgun (WGS) entry which is preliminary data.</text>
</comment>
<dbReference type="CDD" id="cd08766">
    <property type="entry name" value="Cyt_b561_ACYB-1_like"/>
    <property type="match status" value="1"/>
</dbReference>
<evidence type="ECO:0000256" key="5">
    <source>
        <dbReference type="ARBA" id="ARBA00022692"/>
    </source>
</evidence>
<evidence type="ECO:0000256" key="11">
    <source>
        <dbReference type="ARBA" id="ARBA00024225"/>
    </source>
</evidence>
<dbReference type="GO" id="GO:0046872">
    <property type="term" value="F:metal ion binding"/>
    <property type="evidence" value="ECO:0007669"/>
    <property type="project" value="UniProtKB-KW"/>
</dbReference>
<dbReference type="GO" id="GO:0140571">
    <property type="term" value="F:transmembrane ascorbate ferrireductase activity"/>
    <property type="evidence" value="ECO:0007669"/>
    <property type="project" value="UniProtKB-EC"/>
</dbReference>
<evidence type="ECO:0000256" key="2">
    <source>
        <dbReference type="ARBA" id="ARBA00004141"/>
    </source>
</evidence>
<feature type="transmembrane region" description="Helical" evidence="13">
    <location>
        <begin position="376"/>
        <end position="399"/>
    </location>
</feature>
<evidence type="ECO:0000256" key="3">
    <source>
        <dbReference type="ARBA" id="ARBA00022448"/>
    </source>
</evidence>
<feature type="domain" description="Cytochrome b561" evidence="14">
    <location>
        <begin position="13"/>
        <end position="256"/>
    </location>
</feature>
<name>A0A498KLR4_MALDO</name>
<gene>
    <name evidence="15" type="ORF">DVH24_022560</name>
</gene>
<keyword evidence="6" id="KW-0479">Metal-binding</keyword>
<evidence type="ECO:0000256" key="8">
    <source>
        <dbReference type="ARBA" id="ARBA00022989"/>
    </source>
</evidence>
<comment type="cofactor">
    <cofactor evidence="1">
        <name>heme b</name>
        <dbReference type="ChEBI" id="CHEBI:60344"/>
    </cofactor>
</comment>
<dbReference type="PANTHER" id="PTHR10106">
    <property type="entry name" value="CYTOCHROME B561-RELATED"/>
    <property type="match status" value="1"/>
</dbReference>
<feature type="transmembrane region" description="Helical" evidence="13">
    <location>
        <begin position="121"/>
        <end position="142"/>
    </location>
</feature>
<feature type="transmembrane region" description="Helical" evidence="13">
    <location>
        <begin position="419"/>
        <end position="439"/>
    </location>
</feature>
<keyword evidence="3" id="KW-0813">Transport</keyword>
<dbReference type="PROSITE" id="PS50939">
    <property type="entry name" value="CYTOCHROME_B561"/>
    <property type="match status" value="2"/>
</dbReference>
<dbReference type="Gene3D" id="1.20.120.1770">
    <property type="match status" value="2"/>
</dbReference>
<comment type="catalytic activity">
    <reaction evidence="12">
        <text>Fe(3+)(out) + L-ascorbate(in) = monodehydro-L-ascorbate radical(in) + Fe(2+)(out) + H(+)</text>
        <dbReference type="Rhea" id="RHEA:30403"/>
        <dbReference type="ChEBI" id="CHEBI:15378"/>
        <dbReference type="ChEBI" id="CHEBI:29033"/>
        <dbReference type="ChEBI" id="CHEBI:29034"/>
        <dbReference type="ChEBI" id="CHEBI:38290"/>
        <dbReference type="ChEBI" id="CHEBI:59513"/>
        <dbReference type="EC" id="7.2.1.3"/>
    </reaction>
</comment>
<feature type="transmembrane region" description="Helical" evidence="13">
    <location>
        <begin position="236"/>
        <end position="267"/>
    </location>
</feature>
<keyword evidence="5 13" id="KW-0812">Transmembrane</keyword>